<reference evidence="3" key="2">
    <citation type="submission" date="2022-09" db="EMBL/GenBank/DDBJ databases">
        <title>Intensive care unit water sources are persistently colonized with multi-drug resistant bacteria and are the site of extensive horizontal gene transfer of antibiotic resistance genes.</title>
        <authorList>
            <person name="Diorio-Toth L."/>
        </authorList>
    </citation>
    <scope>NUCLEOTIDE SEQUENCE</scope>
    <source>
        <strain evidence="3">GD03710</strain>
    </source>
</reference>
<protein>
    <submittedName>
        <fullName evidence="3">Glycosyltransferase family 25 protein</fullName>
    </submittedName>
</protein>
<keyword evidence="2" id="KW-0808">Transferase</keyword>
<dbReference type="Proteomes" id="UP000266778">
    <property type="component" value="Chromosome"/>
</dbReference>
<dbReference type="GO" id="GO:0016740">
    <property type="term" value="F:transferase activity"/>
    <property type="evidence" value="ECO:0007669"/>
    <property type="project" value="UniProtKB-KW"/>
</dbReference>
<accession>A0A3S5WZH9</accession>
<evidence type="ECO:0000313" key="3">
    <source>
        <dbReference type="EMBL" id="MDH1504630.1"/>
    </source>
</evidence>
<dbReference type="KEGG" id="acav:VI35_20560"/>
<organism evidence="3 4">
    <name type="scientific">Aeromonas caviae</name>
    <name type="common">Aeromonas punctata</name>
    <dbReference type="NCBI Taxonomy" id="648"/>
    <lineage>
        <taxon>Bacteria</taxon>
        <taxon>Pseudomonadati</taxon>
        <taxon>Pseudomonadota</taxon>
        <taxon>Gammaproteobacteria</taxon>
        <taxon>Aeromonadales</taxon>
        <taxon>Aeromonadaceae</taxon>
        <taxon>Aeromonas</taxon>
    </lineage>
</organism>
<gene>
    <name evidence="2" type="ORF">C1C91_07810</name>
    <name evidence="3" type="ORF">N5I20_06115</name>
</gene>
<dbReference type="Pfam" id="PF01755">
    <property type="entry name" value="Glyco_transf_25"/>
    <property type="match status" value="1"/>
</dbReference>
<evidence type="ECO:0000313" key="4">
    <source>
        <dbReference type="Proteomes" id="UP001161704"/>
    </source>
</evidence>
<name>A0A3S5WZH9_AERCA</name>
<reference evidence="2" key="1">
    <citation type="journal article" date="2019" name="J Environ">
        <title>Genetic characterization and potential molecular dissemination mechanism of tet (31) gene in Aeromonas caviae from an oxytetracycline wastewater treatment system.</title>
        <authorList>
            <person name="Shi Y."/>
            <person name="Tian Z."/>
            <person name="Leclercq S.O."/>
            <person name="Zhang H."/>
            <person name="Yang M."/>
            <person name="Zhang Y."/>
        </authorList>
    </citation>
    <scope>NUCLEOTIDE SEQUENCE</scope>
    <source>
        <strain evidence="2">T25-39</strain>
    </source>
</reference>
<feature type="domain" description="Glycosyl transferase family 25" evidence="1">
    <location>
        <begin position="2"/>
        <end position="175"/>
    </location>
</feature>
<dbReference type="RefSeq" id="WP_042864640.1">
    <property type="nucleotide sequence ID" value="NZ_AP022214.1"/>
</dbReference>
<dbReference type="CDD" id="cd06532">
    <property type="entry name" value="Glyco_transf_25"/>
    <property type="match status" value="1"/>
</dbReference>
<sequence length="243" mass="28083">MKIYVISLDRAVERRSRVESVLSARGIPFEFFSAVNGFEGLPERLQALPDDQHRIRFRSRPLTPGEKGCYASHYLLWEKCVELDEPILILEDDFLPTQYFEEVVGTLPKIHEQYEYVKVEPQIGTATALTTVDNMQLMFWHNNSCWTTGYSISPQGARRLLAHSQRWLCSVDNFIGESYRTGLICTGLIPYAIYSPRDMGSDIQNQVVLKKVPLGFKLTRELYRFYRFVRMALWNMKQAGGKA</sequence>
<dbReference type="EMBL" id="CP025706">
    <property type="protein sequence ID" value="AXB04928.1"/>
    <property type="molecule type" value="Genomic_DNA"/>
</dbReference>
<proteinExistence type="predicted"/>
<dbReference type="EMBL" id="JAOCIZ010000017">
    <property type="protein sequence ID" value="MDH1504630.1"/>
    <property type="molecule type" value="Genomic_DNA"/>
</dbReference>
<dbReference type="AlphaFoldDB" id="A0A3S5WZH9"/>
<evidence type="ECO:0000313" key="2">
    <source>
        <dbReference type="EMBL" id="AXB04928.1"/>
    </source>
</evidence>
<dbReference type="Proteomes" id="UP001161704">
    <property type="component" value="Unassembled WGS sequence"/>
</dbReference>
<evidence type="ECO:0000259" key="1">
    <source>
        <dbReference type="Pfam" id="PF01755"/>
    </source>
</evidence>
<dbReference type="InterPro" id="IPR002654">
    <property type="entry name" value="Glyco_trans_25"/>
</dbReference>